<feature type="domain" description="TIR" evidence="4">
    <location>
        <begin position="22"/>
        <end position="189"/>
    </location>
</feature>
<dbReference type="AlphaFoldDB" id="A0A2P6SFJ9"/>
<dbReference type="Gene3D" id="3.80.10.10">
    <property type="entry name" value="Ribonuclease Inhibitor"/>
    <property type="match status" value="2"/>
</dbReference>
<dbReference type="PROSITE" id="PS51450">
    <property type="entry name" value="LRR"/>
    <property type="match status" value="1"/>
</dbReference>
<comment type="caution">
    <text evidence="5">The sequence shown here is derived from an EMBL/GenBank/DDBJ whole genome shotgun (WGS) entry which is preliminary data.</text>
</comment>
<dbReference type="STRING" id="74649.A0A2P6SFJ9"/>
<reference evidence="5 6" key="1">
    <citation type="journal article" date="2018" name="Nat. Genet.">
        <title>The Rosa genome provides new insights in the design of modern roses.</title>
        <authorList>
            <person name="Bendahmane M."/>
        </authorList>
    </citation>
    <scope>NUCLEOTIDE SEQUENCE [LARGE SCALE GENOMIC DNA]</scope>
    <source>
        <strain evidence="6">cv. Old Blush</strain>
    </source>
</reference>
<dbReference type="GO" id="GO:0007165">
    <property type="term" value="P:signal transduction"/>
    <property type="evidence" value="ECO:0007669"/>
    <property type="project" value="InterPro"/>
</dbReference>
<dbReference type="InterPro" id="IPR058192">
    <property type="entry name" value="WHD_ROQ1-like"/>
</dbReference>
<dbReference type="Gene3D" id="1.10.8.430">
    <property type="entry name" value="Helical domain of apoptotic protease-activating factors"/>
    <property type="match status" value="1"/>
</dbReference>
<evidence type="ECO:0000259" key="4">
    <source>
        <dbReference type="PROSITE" id="PS50104"/>
    </source>
</evidence>
<dbReference type="SMART" id="SM00255">
    <property type="entry name" value="TIR"/>
    <property type="match status" value="1"/>
</dbReference>
<dbReference type="FunFam" id="3.40.50.10140:FF:000007">
    <property type="entry name" value="Disease resistance protein (TIR-NBS-LRR class)"/>
    <property type="match status" value="1"/>
</dbReference>
<dbReference type="GO" id="GO:0016787">
    <property type="term" value="F:hydrolase activity"/>
    <property type="evidence" value="ECO:0007669"/>
    <property type="project" value="UniProtKB-KW"/>
</dbReference>
<dbReference type="Pfam" id="PF01582">
    <property type="entry name" value="TIR"/>
    <property type="match status" value="1"/>
</dbReference>
<dbReference type="Pfam" id="PF00931">
    <property type="entry name" value="NB-ARC"/>
    <property type="match status" value="1"/>
</dbReference>
<sequence>MALVRAQLEAASPSTSASPSQFSYDVFLSFRGEDTRKNFTDHLYTALTGAGLRTFRDDDELPRGEDIKPELERAIQLSRSSVIVFSKDYASSKWCLDELCMILQHRTASDHIVLPVFYDVDPSHIRKQTGSFAIAFARHEKKSSLEKLNAWRTALAQVADLPGMVLKNEADGHESKFIKKIVKVIEEKLCRPRLSVASHLMGIHDRVENINSWLQDGSSGVGVYLIYGIGGIGKTTIAQVVYNLNFRRFEGSSFLENIRETSQGTTGLIQLQRQLLSDILGGRKVKIQGVSQGISKIRYAINSKKVLIVLDDVDHMSQFNAILRMRDSFHPGSKIIVTTRDVGIIEACQADKLHNVRPLNRVESLELFSRHAFGQDHPIEGYRELSQSVVRHSGGLPLALQTLGSSLCGKSIDVWESALKKLRAIPNNEILHQLRISYDSLQDDHDKDLFLHIACFFIGKGKDVIVKILDEWKFYTIVGIQNLIDRFLVTLDKYNVVKMHQMIRDMGRGIVRQESKYPEKRSRLWHHKDSFNILKEKSGSKKIQGLALDMQMYLADIPSSNSNKVTLETNAFTGMLRLRLLQLSHVQLNGCYEEFPDGLRWLCWVKFPLESMPIDFPLESLVVLELQYSSLKRFWKGTKILPSLKILDLSHSSGLSETADFSNFHNLEKLILVDCACLVDVHESICTLQKLVYLNIRDCKNIRKLPKNLSRLKLLETLVISGCSSLNEFPVDMRNMESLKKLEADEIPFNQVLATTGEVKSLAIHKTIHNFWDSVPCTLVNLSLADCNLFEDAFPRDLSNLSSLRRLDLSDNPICSLPDCVRDLRGLDHLVFWGCLSLKSLVALPGVRELDTAYCESLEKITFQSLSCVPKNIDLYGDELKIVEIEYWYKMEAIGKVDEEMIHLLGLCNLESMGAIRMFVFHIYDLDERTFVLPVQGVHEYGIFSTYIPGNETEVPGTFSYKIKGSSSLSFTVVLVPNLRFRGFNIFCVYCGGRAQSFGTYGNIPPVIIQVCNNSKGLKWIYGPTCYGIPSDKKDVIWLSHWKFGVQQLEGGDEVAISVFTTRRAEVKEWGIQIVHEEEDSMSSQHNTSRDPCYDSEHDNEVIGNIGGELSDLYEVMPGIYFLYGGPFLMDHRDTYSHWKTQGYYNDFTEDSDKESAEGKLQGDGMLASTEEAEAETGINTFCGCKILVIQMLMSLVEICQNIG</sequence>
<dbReference type="InterPro" id="IPR027417">
    <property type="entry name" value="P-loop_NTPase"/>
</dbReference>
<evidence type="ECO:0000256" key="2">
    <source>
        <dbReference type="ARBA" id="ARBA00022737"/>
    </source>
</evidence>
<keyword evidence="1" id="KW-0433">Leucine-rich repeat</keyword>
<dbReference type="EMBL" id="PDCK01000039">
    <property type="protein sequence ID" value="PRQ57436.1"/>
    <property type="molecule type" value="Genomic_DNA"/>
</dbReference>
<dbReference type="InterPro" id="IPR042197">
    <property type="entry name" value="Apaf_helical"/>
</dbReference>
<gene>
    <name evidence="5" type="ORF">RchiOBHm_Chr1g0348311</name>
</gene>
<dbReference type="Gene3D" id="3.40.50.300">
    <property type="entry name" value="P-loop containing nucleotide triphosphate hydrolases"/>
    <property type="match status" value="1"/>
</dbReference>
<dbReference type="Proteomes" id="UP000238479">
    <property type="component" value="Chromosome 1"/>
</dbReference>
<accession>A0A2P6SFJ9</accession>
<dbReference type="InterPro" id="IPR002182">
    <property type="entry name" value="NB-ARC"/>
</dbReference>
<name>A0A2P6SFJ9_ROSCH</name>
<dbReference type="InterPro" id="IPR000157">
    <property type="entry name" value="TIR_dom"/>
</dbReference>
<dbReference type="Gene3D" id="3.40.50.10140">
    <property type="entry name" value="Toll/interleukin-1 receptor homology (TIR) domain"/>
    <property type="match status" value="1"/>
</dbReference>
<dbReference type="PROSITE" id="PS50104">
    <property type="entry name" value="TIR"/>
    <property type="match status" value="1"/>
</dbReference>
<organism evidence="5 6">
    <name type="scientific">Rosa chinensis</name>
    <name type="common">China rose</name>
    <dbReference type="NCBI Taxonomy" id="74649"/>
    <lineage>
        <taxon>Eukaryota</taxon>
        <taxon>Viridiplantae</taxon>
        <taxon>Streptophyta</taxon>
        <taxon>Embryophyta</taxon>
        <taxon>Tracheophyta</taxon>
        <taxon>Spermatophyta</taxon>
        <taxon>Magnoliopsida</taxon>
        <taxon>eudicotyledons</taxon>
        <taxon>Gunneridae</taxon>
        <taxon>Pentapetalae</taxon>
        <taxon>rosids</taxon>
        <taxon>fabids</taxon>
        <taxon>Rosales</taxon>
        <taxon>Rosaceae</taxon>
        <taxon>Rosoideae</taxon>
        <taxon>Rosoideae incertae sedis</taxon>
        <taxon>Rosa</taxon>
    </lineage>
</organism>
<dbReference type="InterPro" id="IPR032675">
    <property type="entry name" value="LRR_dom_sf"/>
</dbReference>
<dbReference type="InterPro" id="IPR001611">
    <property type="entry name" value="Leu-rich_rpt"/>
</dbReference>
<keyword evidence="6" id="KW-1185">Reference proteome</keyword>
<dbReference type="SUPFAM" id="SSF52540">
    <property type="entry name" value="P-loop containing nucleoside triphosphate hydrolases"/>
    <property type="match status" value="1"/>
</dbReference>
<dbReference type="GO" id="GO:0043531">
    <property type="term" value="F:ADP binding"/>
    <property type="evidence" value="ECO:0007669"/>
    <property type="project" value="InterPro"/>
</dbReference>
<dbReference type="PRINTS" id="PR00364">
    <property type="entry name" value="DISEASERSIST"/>
</dbReference>
<evidence type="ECO:0000256" key="1">
    <source>
        <dbReference type="ARBA" id="ARBA00022614"/>
    </source>
</evidence>
<proteinExistence type="predicted"/>
<keyword evidence="2" id="KW-0677">Repeat</keyword>
<keyword evidence="5" id="KW-0675">Receptor</keyword>
<protein>
    <submittedName>
        <fullName evidence="5">Putative toll-like receptor, P-loop containing nucleoside triphosphate hydrolase</fullName>
    </submittedName>
</protein>
<keyword evidence="3" id="KW-0520">NAD</keyword>
<dbReference type="PANTHER" id="PTHR11017:SF563">
    <property type="entry name" value="TMV RESISTANCE PROTEIN N-LIKE"/>
    <property type="match status" value="1"/>
</dbReference>
<evidence type="ECO:0000313" key="6">
    <source>
        <dbReference type="Proteomes" id="UP000238479"/>
    </source>
</evidence>
<dbReference type="SUPFAM" id="SSF52200">
    <property type="entry name" value="Toll/Interleukin receptor TIR domain"/>
    <property type="match status" value="1"/>
</dbReference>
<dbReference type="Pfam" id="PF23282">
    <property type="entry name" value="WHD_ROQ1"/>
    <property type="match status" value="1"/>
</dbReference>
<evidence type="ECO:0000313" key="5">
    <source>
        <dbReference type="EMBL" id="PRQ57436.1"/>
    </source>
</evidence>
<dbReference type="PANTHER" id="PTHR11017">
    <property type="entry name" value="LEUCINE-RICH REPEAT-CONTAINING PROTEIN"/>
    <property type="match status" value="1"/>
</dbReference>
<dbReference type="OMA" id="MAKYVYN"/>
<dbReference type="InterPro" id="IPR044974">
    <property type="entry name" value="Disease_R_plants"/>
</dbReference>
<dbReference type="GO" id="GO:0006952">
    <property type="term" value="P:defense response"/>
    <property type="evidence" value="ECO:0007669"/>
    <property type="project" value="InterPro"/>
</dbReference>
<dbReference type="Gramene" id="PRQ57436">
    <property type="protein sequence ID" value="PRQ57436"/>
    <property type="gene ID" value="RchiOBHm_Chr1g0348311"/>
</dbReference>
<keyword evidence="5" id="KW-0378">Hydrolase</keyword>
<evidence type="ECO:0000256" key="3">
    <source>
        <dbReference type="ARBA" id="ARBA00023027"/>
    </source>
</evidence>
<dbReference type="SUPFAM" id="SSF52058">
    <property type="entry name" value="L domain-like"/>
    <property type="match status" value="1"/>
</dbReference>
<dbReference type="InterPro" id="IPR035897">
    <property type="entry name" value="Toll_tir_struct_dom_sf"/>
</dbReference>